<keyword evidence="3" id="KW-1185">Reference proteome</keyword>
<feature type="coiled-coil region" evidence="1">
    <location>
        <begin position="33"/>
        <end position="154"/>
    </location>
</feature>
<protein>
    <submittedName>
        <fullName evidence="2">Cell division septum initiation protein DivIVA</fullName>
    </submittedName>
</protein>
<dbReference type="AlphaFoldDB" id="A0A7W7Q9H6"/>
<keyword evidence="1" id="KW-0175">Coiled coil</keyword>
<sequence length="204" mass="22549">MGALDTDDELVPLHTGFDVVWRGCDRGQVAEYVERVETELRLLEVDRDAATRRADALAERLEAARGEIDDLGHLVTEAEARRRELDEQAARQREQIQTDFELAMNARRTETMRELADERAAAEASAARLVEEAREEADRLVAQAREEVARLCAQRDLVMESLRAASAALAEAGPLLEPSPEEHSENCVAGRLPCCAASPTVPAF</sequence>
<proteinExistence type="predicted"/>
<dbReference type="EMBL" id="JACHJQ010000006">
    <property type="protein sequence ID" value="MBB4909530.1"/>
    <property type="molecule type" value="Genomic_DNA"/>
</dbReference>
<accession>A0A7W7Q9H6</accession>
<name>A0A7W7Q9H6_9PSEU</name>
<evidence type="ECO:0000313" key="2">
    <source>
        <dbReference type="EMBL" id="MBB4909530.1"/>
    </source>
</evidence>
<dbReference type="Proteomes" id="UP000520767">
    <property type="component" value="Unassembled WGS sequence"/>
</dbReference>
<comment type="caution">
    <text evidence="2">The sequence shown here is derived from an EMBL/GenBank/DDBJ whole genome shotgun (WGS) entry which is preliminary data.</text>
</comment>
<evidence type="ECO:0000256" key="1">
    <source>
        <dbReference type="SAM" id="Coils"/>
    </source>
</evidence>
<dbReference type="GO" id="GO:0051301">
    <property type="term" value="P:cell division"/>
    <property type="evidence" value="ECO:0007669"/>
    <property type="project" value="UniProtKB-KW"/>
</dbReference>
<reference evidence="2 3" key="1">
    <citation type="submission" date="2020-08" db="EMBL/GenBank/DDBJ databases">
        <title>Genomic Encyclopedia of Type Strains, Phase III (KMG-III): the genomes of soil and plant-associated and newly described type strains.</title>
        <authorList>
            <person name="Whitman W."/>
        </authorList>
    </citation>
    <scope>NUCLEOTIDE SEQUENCE [LARGE SCALE GENOMIC DNA]</scope>
    <source>
        <strain evidence="2 3">CECT 8960</strain>
    </source>
</reference>
<dbReference type="RefSeq" id="WP_184813631.1">
    <property type="nucleotide sequence ID" value="NZ_JACHJQ010000006.1"/>
</dbReference>
<gene>
    <name evidence="2" type="ORF">FHR82_005788</name>
</gene>
<keyword evidence="2" id="KW-0131">Cell cycle</keyword>
<evidence type="ECO:0000313" key="3">
    <source>
        <dbReference type="Proteomes" id="UP000520767"/>
    </source>
</evidence>
<keyword evidence="2" id="KW-0132">Cell division</keyword>
<organism evidence="2 3">
    <name type="scientific">Actinophytocola algeriensis</name>
    <dbReference type="NCBI Taxonomy" id="1768010"/>
    <lineage>
        <taxon>Bacteria</taxon>
        <taxon>Bacillati</taxon>
        <taxon>Actinomycetota</taxon>
        <taxon>Actinomycetes</taxon>
        <taxon>Pseudonocardiales</taxon>
        <taxon>Pseudonocardiaceae</taxon>
    </lineage>
</organism>